<sequence length="247" mass="28083">MTSHPYHTTQSSTEQNIVSTDQHPIVRQAILNDIARNAIIDDEMLAPLSMNIEVDDKGTVIINALEQDARGTVTDRHRRVICVPQEKAYQRIVDAAQRKIGLLEQLYEENRREAQSWFNRSFLTAIVEAIIITFSIFLPILLYSLQLNAHILSITGLAIVINVINACITAWVFYQTKQANDRTDLYLCSLNEVRSFSTITHFIAQLNIDDQHKHLLQKTLISTSLGLSTRQIAVESKHYQTEPLADE</sequence>
<dbReference type="AlphaFoldDB" id="A0A402AJP7"/>
<evidence type="ECO:0000256" key="1">
    <source>
        <dbReference type="SAM" id="Phobius"/>
    </source>
</evidence>
<protein>
    <submittedName>
        <fullName evidence="2">Uncharacterized protein</fullName>
    </submittedName>
</protein>
<proteinExistence type="predicted"/>
<evidence type="ECO:0000313" key="3">
    <source>
        <dbReference type="Proteomes" id="UP000287188"/>
    </source>
</evidence>
<gene>
    <name evidence="2" type="ORF">KDK_32080</name>
</gene>
<feature type="transmembrane region" description="Helical" evidence="1">
    <location>
        <begin position="121"/>
        <end position="145"/>
    </location>
</feature>
<keyword evidence="3" id="KW-1185">Reference proteome</keyword>
<dbReference type="Proteomes" id="UP000287188">
    <property type="component" value="Unassembled WGS sequence"/>
</dbReference>
<comment type="caution">
    <text evidence="2">The sequence shown here is derived from an EMBL/GenBank/DDBJ whole genome shotgun (WGS) entry which is preliminary data.</text>
</comment>
<dbReference type="RefSeq" id="WP_126551290.1">
    <property type="nucleotide sequence ID" value="NZ_BIFS01000001.1"/>
</dbReference>
<dbReference type="OrthoDB" id="157279at2"/>
<reference evidence="3" key="1">
    <citation type="submission" date="2018-12" db="EMBL/GenBank/DDBJ databases">
        <title>Tengunoibacter tsumagoiensis gen. nov., sp. nov., Dictyobacter kobayashii sp. nov., D. alpinus sp. nov., and D. joshuensis sp. nov. and description of Dictyobacteraceae fam. nov. within the order Ktedonobacterales isolated from Tengu-no-mugimeshi.</title>
        <authorList>
            <person name="Wang C.M."/>
            <person name="Zheng Y."/>
            <person name="Sakai Y."/>
            <person name="Toyoda A."/>
            <person name="Minakuchi Y."/>
            <person name="Abe K."/>
            <person name="Yokota A."/>
            <person name="Yabe S."/>
        </authorList>
    </citation>
    <scope>NUCLEOTIDE SEQUENCE [LARGE SCALE GENOMIC DNA]</scope>
    <source>
        <strain evidence="3">Uno11</strain>
    </source>
</reference>
<keyword evidence="1" id="KW-1133">Transmembrane helix</keyword>
<name>A0A402AJP7_9CHLR</name>
<dbReference type="EMBL" id="BIFS01000001">
    <property type="protein sequence ID" value="GCE19408.1"/>
    <property type="molecule type" value="Genomic_DNA"/>
</dbReference>
<feature type="transmembrane region" description="Helical" evidence="1">
    <location>
        <begin position="151"/>
        <end position="174"/>
    </location>
</feature>
<organism evidence="2 3">
    <name type="scientific">Dictyobacter kobayashii</name>
    <dbReference type="NCBI Taxonomy" id="2014872"/>
    <lineage>
        <taxon>Bacteria</taxon>
        <taxon>Bacillati</taxon>
        <taxon>Chloroflexota</taxon>
        <taxon>Ktedonobacteria</taxon>
        <taxon>Ktedonobacterales</taxon>
        <taxon>Dictyobacteraceae</taxon>
        <taxon>Dictyobacter</taxon>
    </lineage>
</organism>
<keyword evidence="1" id="KW-0812">Transmembrane</keyword>
<keyword evidence="1" id="KW-0472">Membrane</keyword>
<evidence type="ECO:0000313" key="2">
    <source>
        <dbReference type="EMBL" id="GCE19408.1"/>
    </source>
</evidence>
<accession>A0A402AJP7</accession>